<proteinExistence type="predicted"/>
<gene>
    <name evidence="2" type="ORF">FA15DRAFT_717235</name>
</gene>
<feature type="region of interest" description="Disordered" evidence="1">
    <location>
        <begin position="210"/>
        <end position="291"/>
    </location>
</feature>
<feature type="region of interest" description="Disordered" evidence="1">
    <location>
        <begin position="1"/>
        <end position="33"/>
    </location>
</feature>
<feature type="compositionally biased region" description="Polar residues" evidence="1">
    <location>
        <begin position="218"/>
        <end position="250"/>
    </location>
</feature>
<dbReference type="AlphaFoldDB" id="A0A5C3KMQ4"/>
<dbReference type="Proteomes" id="UP000307440">
    <property type="component" value="Unassembled WGS sequence"/>
</dbReference>
<reference evidence="2 3" key="1">
    <citation type="journal article" date="2019" name="Nat. Ecol. Evol.">
        <title>Megaphylogeny resolves global patterns of mushroom evolution.</title>
        <authorList>
            <person name="Varga T."/>
            <person name="Krizsan K."/>
            <person name="Foldi C."/>
            <person name="Dima B."/>
            <person name="Sanchez-Garcia M."/>
            <person name="Sanchez-Ramirez S."/>
            <person name="Szollosi G.J."/>
            <person name="Szarkandi J.G."/>
            <person name="Papp V."/>
            <person name="Albert L."/>
            <person name="Andreopoulos W."/>
            <person name="Angelini C."/>
            <person name="Antonin V."/>
            <person name="Barry K.W."/>
            <person name="Bougher N.L."/>
            <person name="Buchanan P."/>
            <person name="Buyck B."/>
            <person name="Bense V."/>
            <person name="Catcheside P."/>
            <person name="Chovatia M."/>
            <person name="Cooper J."/>
            <person name="Damon W."/>
            <person name="Desjardin D."/>
            <person name="Finy P."/>
            <person name="Geml J."/>
            <person name="Haridas S."/>
            <person name="Hughes K."/>
            <person name="Justo A."/>
            <person name="Karasinski D."/>
            <person name="Kautmanova I."/>
            <person name="Kiss B."/>
            <person name="Kocsube S."/>
            <person name="Kotiranta H."/>
            <person name="LaButti K.M."/>
            <person name="Lechner B.E."/>
            <person name="Liimatainen K."/>
            <person name="Lipzen A."/>
            <person name="Lukacs Z."/>
            <person name="Mihaltcheva S."/>
            <person name="Morgado L.N."/>
            <person name="Niskanen T."/>
            <person name="Noordeloos M.E."/>
            <person name="Ohm R.A."/>
            <person name="Ortiz-Santana B."/>
            <person name="Ovrebo C."/>
            <person name="Racz N."/>
            <person name="Riley R."/>
            <person name="Savchenko A."/>
            <person name="Shiryaev A."/>
            <person name="Soop K."/>
            <person name="Spirin V."/>
            <person name="Szebenyi C."/>
            <person name="Tomsovsky M."/>
            <person name="Tulloss R.E."/>
            <person name="Uehling J."/>
            <person name="Grigoriev I.V."/>
            <person name="Vagvolgyi C."/>
            <person name="Papp T."/>
            <person name="Martin F.M."/>
            <person name="Miettinen O."/>
            <person name="Hibbett D.S."/>
            <person name="Nagy L.G."/>
        </authorList>
    </citation>
    <scope>NUCLEOTIDE SEQUENCE [LARGE SCALE GENOMIC DNA]</scope>
    <source>
        <strain evidence="2 3">CBS 121175</strain>
    </source>
</reference>
<evidence type="ECO:0000313" key="3">
    <source>
        <dbReference type="Proteomes" id="UP000307440"/>
    </source>
</evidence>
<dbReference type="EMBL" id="ML210271">
    <property type="protein sequence ID" value="TFK21335.1"/>
    <property type="molecule type" value="Genomic_DNA"/>
</dbReference>
<evidence type="ECO:0000256" key="1">
    <source>
        <dbReference type="SAM" id="MobiDB-lite"/>
    </source>
</evidence>
<feature type="non-terminal residue" evidence="2">
    <location>
        <position position="1"/>
    </location>
</feature>
<evidence type="ECO:0000313" key="2">
    <source>
        <dbReference type="EMBL" id="TFK21335.1"/>
    </source>
</evidence>
<protein>
    <submittedName>
        <fullName evidence="2">Uncharacterized protein</fullName>
    </submittedName>
</protein>
<organism evidence="2 3">
    <name type="scientific">Coprinopsis marcescibilis</name>
    <name type="common">Agaric fungus</name>
    <name type="synonym">Psathyrella marcescibilis</name>
    <dbReference type="NCBI Taxonomy" id="230819"/>
    <lineage>
        <taxon>Eukaryota</taxon>
        <taxon>Fungi</taxon>
        <taxon>Dikarya</taxon>
        <taxon>Basidiomycota</taxon>
        <taxon>Agaricomycotina</taxon>
        <taxon>Agaricomycetes</taxon>
        <taxon>Agaricomycetidae</taxon>
        <taxon>Agaricales</taxon>
        <taxon>Agaricineae</taxon>
        <taxon>Psathyrellaceae</taxon>
        <taxon>Coprinopsis</taxon>
    </lineage>
</organism>
<sequence length="291" mass="32064">RRFEHPLPYPLPQPTPAEFATQGLTPPTAPSRLSSTPIPYHPQSFLLVRLALTMKPRFKVLPRLKIFSDIISFGRWAQAVPDSSPIAAESPTSVVMVEEPPDTESPEHHDTEFVLRPRSAPLSAYGQFLLENPKAATRTYPSEPVNVAQHIYTIAQLLALRDDAPATRDSKPVHERMCRKMMEEAMRMVVTGTCPEILKNVNGRRWVFGAPAHDNEGTPASSSHDTPALSTTGLSSNATTPLLRTPSSAPGGNVDLPSDSAHIGRPWKARRRPGSPWPRSHAESSSNWRAR</sequence>
<name>A0A5C3KMQ4_COPMA</name>
<keyword evidence="3" id="KW-1185">Reference proteome</keyword>
<accession>A0A5C3KMQ4</accession>